<dbReference type="PROSITE" id="PS50930">
    <property type="entry name" value="HTH_LYTTR"/>
    <property type="match status" value="1"/>
</dbReference>
<keyword evidence="4" id="KW-1185">Reference proteome</keyword>
<evidence type="ECO:0000259" key="2">
    <source>
        <dbReference type="PROSITE" id="PS50930"/>
    </source>
</evidence>
<dbReference type="STRING" id="440168.SAMN04487974_10448"/>
<evidence type="ECO:0000313" key="4">
    <source>
        <dbReference type="Proteomes" id="UP000199495"/>
    </source>
</evidence>
<dbReference type="AlphaFoldDB" id="A0A1G7VD85"/>
<evidence type="ECO:0000256" key="1">
    <source>
        <dbReference type="SAM" id="Phobius"/>
    </source>
</evidence>
<dbReference type="GO" id="GO:0003677">
    <property type="term" value="F:DNA binding"/>
    <property type="evidence" value="ECO:0007669"/>
    <property type="project" value="UniProtKB-KW"/>
</dbReference>
<keyword evidence="1" id="KW-0812">Transmembrane</keyword>
<feature type="transmembrane region" description="Helical" evidence="1">
    <location>
        <begin position="144"/>
        <end position="164"/>
    </location>
</feature>
<keyword evidence="3" id="KW-0238">DNA-binding</keyword>
<dbReference type="Proteomes" id="UP000199495">
    <property type="component" value="Unassembled WGS sequence"/>
</dbReference>
<feature type="transmembrane region" description="Helical" evidence="1">
    <location>
        <begin position="105"/>
        <end position="132"/>
    </location>
</feature>
<feature type="transmembrane region" description="Helical" evidence="1">
    <location>
        <begin position="43"/>
        <end position="61"/>
    </location>
</feature>
<dbReference type="Gene3D" id="2.40.50.1020">
    <property type="entry name" value="LytTr DNA-binding domain"/>
    <property type="match status" value="1"/>
</dbReference>
<proteinExistence type="predicted"/>
<dbReference type="SMART" id="SM00850">
    <property type="entry name" value="LytTR"/>
    <property type="match status" value="1"/>
</dbReference>
<feature type="domain" description="HTH LytTR-type" evidence="2">
    <location>
        <begin position="201"/>
        <end position="285"/>
    </location>
</feature>
<name>A0A1G7VD85_9HYPH</name>
<keyword evidence="1" id="KW-0472">Membrane</keyword>
<feature type="transmembrane region" description="Helical" evidence="1">
    <location>
        <begin position="73"/>
        <end position="93"/>
    </location>
</feature>
<dbReference type="EMBL" id="FNCS01000004">
    <property type="protein sequence ID" value="SDG57319.1"/>
    <property type="molecule type" value="Genomic_DNA"/>
</dbReference>
<sequence>MHTEWQVRQVDKFECASRDVEFVNEKPLQLALRELRAAYTDPIALAAMIGVGLIAGITGPFSTFEYLPLAPRLLYWMLIVFGTYSAGQIGASLTQKLVPQRCPLIVRIAALGLGASIPVTSCVVAISWLFVPDLRVTGLSLGELFLYCLLISLALIAVLEGVVVPQMARRQNQAAETPSAEKPPALLDRLPHAVRGQLSHLSMADHYVEVFTDKGRALVLMRLADAIAETEPVAGLQIHRSHWVAIAAIARLTRADGRPVIELTSGETLPVSRSYLEATRVALDTKKARP</sequence>
<reference evidence="3 4" key="1">
    <citation type="submission" date="2016-10" db="EMBL/GenBank/DDBJ databases">
        <authorList>
            <person name="de Groot N.N."/>
        </authorList>
    </citation>
    <scope>NUCLEOTIDE SEQUENCE [LARGE SCALE GENOMIC DNA]</scope>
    <source>
        <strain evidence="3 4">CGMCC 1.10267</strain>
    </source>
</reference>
<organism evidence="3 4">
    <name type="scientific">Pelagibacterium luteolum</name>
    <dbReference type="NCBI Taxonomy" id="440168"/>
    <lineage>
        <taxon>Bacteria</taxon>
        <taxon>Pseudomonadati</taxon>
        <taxon>Pseudomonadota</taxon>
        <taxon>Alphaproteobacteria</taxon>
        <taxon>Hyphomicrobiales</taxon>
        <taxon>Devosiaceae</taxon>
        <taxon>Pelagibacterium</taxon>
    </lineage>
</organism>
<protein>
    <submittedName>
        <fullName evidence="3">LytTr DNA-binding domain-containing protein</fullName>
    </submittedName>
</protein>
<gene>
    <name evidence="3" type="ORF">SAMN04487974_10448</name>
</gene>
<dbReference type="Pfam" id="PF04397">
    <property type="entry name" value="LytTR"/>
    <property type="match status" value="1"/>
</dbReference>
<dbReference type="InterPro" id="IPR007492">
    <property type="entry name" value="LytTR_DNA-bd_dom"/>
</dbReference>
<evidence type="ECO:0000313" key="3">
    <source>
        <dbReference type="EMBL" id="SDG57319.1"/>
    </source>
</evidence>
<keyword evidence="1" id="KW-1133">Transmembrane helix</keyword>
<accession>A0A1G7VD85</accession>